<evidence type="ECO:0000256" key="9">
    <source>
        <dbReference type="PIRNR" id="PIRNR009283"/>
    </source>
</evidence>
<evidence type="ECO:0000313" key="12">
    <source>
        <dbReference type="EMBL" id="GHP02057.1"/>
    </source>
</evidence>
<accession>A0A830HAG8</accession>
<evidence type="ECO:0000256" key="4">
    <source>
        <dbReference type="ARBA" id="ARBA00022723"/>
    </source>
</evidence>
<proteinExistence type="inferred from homology"/>
<feature type="domain" description="VOC" evidence="11">
    <location>
        <begin position="238"/>
        <end position="405"/>
    </location>
</feature>
<comment type="pathway">
    <text evidence="1">Amino-acid degradation; L-phenylalanine degradation; acetoacetate and fumarate from L-phenylalanine: step 3/6.</text>
</comment>
<protein>
    <recommendedName>
        <fullName evidence="3 9">4-hydroxyphenylpyruvate dioxygenase</fullName>
    </recommendedName>
</protein>
<dbReference type="GO" id="GO:0006559">
    <property type="term" value="P:L-phenylalanine catabolic process"/>
    <property type="evidence" value="ECO:0007669"/>
    <property type="project" value="UniProtKB-KW"/>
</dbReference>
<dbReference type="GO" id="GO:0003868">
    <property type="term" value="F:4-hydroxyphenylpyruvate dioxygenase activity"/>
    <property type="evidence" value="ECO:0007669"/>
    <property type="project" value="InterPro"/>
</dbReference>
<dbReference type="PANTHER" id="PTHR11959">
    <property type="entry name" value="4-HYDROXYPHENYLPYRUVATE DIOXYGENASE"/>
    <property type="match status" value="1"/>
</dbReference>
<dbReference type="Gene3D" id="3.10.180.10">
    <property type="entry name" value="2,3-Dihydroxybiphenyl 1,2-Dioxygenase, domain 1"/>
    <property type="match status" value="2"/>
</dbReference>
<dbReference type="GO" id="GO:0046872">
    <property type="term" value="F:metal ion binding"/>
    <property type="evidence" value="ECO:0007669"/>
    <property type="project" value="UniProtKB-KW"/>
</dbReference>
<dbReference type="PANTHER" id="PTHR11959:SF1">
    <property type="entry name" value="4-HYDROXYPHENYLPYRUVATE DIOXYGENASE"/>
    <property type="match status" value="1"/>
</dbReference>
<evidence type="ECO:0000256" key="10">
    <source>
        <dbReference type="PIRSR" id="PIRSR009283-1"/>
    </source>
</evidence>
<dbReference type="PIRSF" id="PIRSF009283">
    <property type="entry name" value="HPP_dOase"/>
    <property type="match status" value="1"/>
</dbReference>
<evidence type="ECO:0000313" key="13">
    <source>
        <dbReference type="Proteomes" id="UP000660262"/>
    </source>
</evidence>
<dbReference type="InterPro" id="IPR029068">
    <property type="entry name" value="Glyas_Bleomycin-R_OHBP_Dase"/>
</dbReference>
<dbReference type="InterPro" id="IPR041735">
    <property type="entry name" value="4OHPhenylPyrv_dOase_C"/>
</dbReference>
<dbReference type="AlphaFoldDB" id="A0A830HAG8"/>
<gene>
    <name evidence="12" type="ORF">PPROV_000081300</name>
</gene>
<feature type="binding site" evidence="10">
    <location>
        <position position="416"/>
    </location>
    <ligand>
        <name>Fe cation</name>
        <dbReference type="ChEBI" id="CHEBI:24875"/>
    </ligand>
</feature>
<dbReference type="InterPro" id="IPR005956">
    <property type="entry name" value="4OHPhenylPyrv_dOase"/>
</dbReference>
<evidence type="ECO:0000256" key="5">
    <source>
        <dbReference type="ARBA" id="ARBA00022737"/>
    </source>
</evidence>
<evidence type="ECO:0000256" key="7">
    <source>
        <dbReference type="ARBA" id="ARBA00023004"/>
    </source>
</evidence>
<evidence type="ECO:0000256" key="2">
    <source>
        <dbReference type="ARBA" id="ARBA00005877"/>
    </source>
</evidence>
<dbReference type="CDD" id="cd07250">
    <property type="entry name" value="HPPD_C_like"/>
    <property type="match status" value="1"/>
</dbReference>
<evidence type="ECO:0000256" key="1">
    <source>
        <dbReference type="ARBA" id="ARBA00005162"/>
    </source>
</evidence>
<keyword evidence="7 10" id="KW-0408">Iron</keyword>
<evidence type="ECO:0000256" key="3">
    <source>
        <dbReference type="ARBA" id="ARBA00013222"/>
    </source>
</evidence>
<evidence type="ECO:0000256" key="6">
    <source>
        <dbReference type="ARBA" id="ARBA00022878"/>
    </source>
</evidence>
<feature type="binding site" evidence="10">
    <location>
        <position position="323"/>
    </location>
    <ligand>
        <name>Fe cation</name>
        <dbReference type="ChEBI" id="CHEBI:24875"/>
    </ligand>
</feature>
<reference evidence="12" key="1">
    <citation type="submission" date="2020-10" db="EMBL/GenBank/DDBJ databases">
        <title>Unveiling of a novel bifunctional photoreceptor, Dualchrome1, isolated from a cosmopolitan green alga.</title>
        <authorList>
            <person name="Suzuki S."/>
            <person name="Kawachi M."/>
        </authorList>
    </citation>
    <scope>NUCLEOTIDE SEQUENCE</scope>
    <source>
        <strain evidence="12">NIES 2893</strain>
    </source>
</reference>
<dbReference type="InterPro" id="IPR037523">
    <property type="entry name" value="VOC_core"/>
</dbReference>
<keyword evidence="13" id="KW-1185">Reference proteome</keyword>
<keyword evidence="6" id="KW-0828">Tyrosine catabolism</keyword>
<dbReference type="SUPFAM" id="SSF54593">
    <property type="entry name" value="Glyoxalase/Bleomycin resistance protein/Dihydroxybiphenyl dioxygenase"/>
    <property type="match status" value="1"/>
</dbReference>
<evidence type="ECO:0000256" key="8">
    <source>
        <dbReference type="ARBA" id="ARBA00023232"/>
    </source>
</evidence>
<name>A0A830HAG8_9CHLO</name>
<dbReference type="EMBL" id="BNJQ01000002">
    <property type="protein sequence ID" value="GHP02057.1"/>
    <property type="molecule type" value="Genomic_DNA"/>
</dbReference>
<keyword evidence="5" id="KW-0677">Repeat</keyword>
<dbReference type="PROSITE" id="PS51819">
    <property type="entry name" value="VOC"/>
    <property type="match status" value="1"/>
</dbReference>
<dbReference type="Proteomes" id="UP000660262">
    <property type="component" value="Unassembled WGS sequence"/>
</dbReference>
<keyword evidence="4 10" id="KW-0479">Metal-binding</keyword>
<feature type="binding site" evidence="10">
    <location>
        <position position="241"/>
    </location>
    <ligand>
        <name>Fe cation</name>
        <dbReference type="ChEBI" id="CHEBI:24875"/>
    </ligand>
</feature>
<dbReference type="InterPro" id="IPR041736">
    <property type="entry name" value="4OHPhenylPyrv_dOase_N"/>
</dbReference>
<dbReference type="CDD" id="cd08342">
    <property type="entry name" value="HPPD_N_like"/>
    <property type="match status" value="1"/>
</dbReference>
<dbReference type="FunFam" id="3.10.180.10:FF:000013">
    <property type="entry name" value="4-hydroxyphenylpyruvate dioxygenase"/>
    <property type="match status" value="1"/>
</dbReference>
<sequence length="464" mass="50392">MVLTALVGAANFKRANPRSDTFTSNRGFHHIEFWCADATAVAYRFCAGLGMTQREISDTSTDNRTYASRACVAGNLKMVFSAPYGSGGWTTAGKVAKRAKREGGEKEAVPYHEVAGDATNMHEFVRRHGTAVRAVCIEVEDAQAAFDAFVKGVDDKAVVEKSREGAVVTPLDGTRAVVLPPTRVSDERGEATVAEVKLYGDVVLRFLSSPGGCGAWTCVPGYRVTPLPVSPRKPVVVRADHIVGNVFDLLAQANYLMKGTGFHEFAEFTAEDVGTVDSGLNSLVLANNEENVLLPINEPTYGTKRKSQILTYLEQNEGCGVQHIALSTPDIISAVIAMRESGSFEFLEPPDAKHYYGVDMPSRLKKYANSDPSLQLSEKLIADCERLGILIDRDDRGILLQIFTRPVSDRSTLFLEVIQRIGCMHFDASVKAEVQTPGCGGFGKGNFKALFASVEKHESAMRVA</sequence>
<dbReference type="GO" id="GO:0006572">
    <property type="term" value="P:L-tyrosine catabolic process"/>
    <property type="evidence" value="ECO:0007669"/>
    <property type="project" value="UniProtKB-KW"/>
</dbReference>
<keyword evidence="8" id="KW-0585">Phenylalanine catabolism</keyword>
<evidence type="ECO:0000259" key="11">
    <source>
        <dbReference type="PROSITE" id="PS51819"/>
    </source>
</evidence>
<comment type="cofactor">
    <cofactor evidence="10">
        <name>Fe cation</name>
        <dbReference type="ChEBI" id="CHEBI:24875"/>
    </cofactor>
    <text evidence="10">Binds 1 Fe cation per subunit.</text>
</comment>
<comment type="caution">
    <text evidence="12">The sequence shown here is derived from an EMBL/GenBank/DDBJ whole genome shotgun (WGS) entry which is preliminary data.</text>
</comment>
<comment type="similarity">
    <text evidence="2 9">Belongs to the 4HPPD family.</text>
</comment>
<dbReference type="OrthoDB" id="414569at2759"/>
<organism evidence="12 13">
    <name type="scientific">Pycnococcus provasolii</name>
    <dbReference type="NCBI Taxonomy" id="41880"/>
    <lineage>
        <taxon>Eukaryota</taxon>
        <taxon>Viridiplantae</taxon>
        <taxon>Chlorophyta</taxon>
        <taxon>Pseudoscourfieldiophyceae</taxon>
        <taxon>Pseudoscourfieldiales</taxon>
        <taxon>Pycnococcaceae</taxon>
        <taxon>Pycnococcus</taxon>
    </lineage>
</organism>